<feature type="domain" description="Glycosyltransferase subfamily 4-like N-terminal" evidence="2">
    <location>
        <begin position="27"/>
        <end position="179"/>
    </location>
</feature>
<accession>A0A0D2JJ08</accession>
<dbReference type="STRING" id="1429043.X474_01835"/>
<dbReference type="FunCoup" id="A0A0D2JJ08">
    <property type="interactions" value="270"/>
</dbReference>
<organism evidence="3 4">
    <name type="scientific">Dethiosulfatarculus sandiegensis</name>
    <dbReference type="NCBI Taxonomy" id="1429043"/>
    <lineage>
        <taxon>Bacteria</taxon>
        <taxon>Pseudomonadati</taxon>
        <taxon>Thermodesulfobacteriota</taxon>
        <taxon>Desulfarculia</taxon>
        <taxon>Desulfarculales</taxon>
        <taxon>Desulfarculaceae</taxon>
        <taxon>Dethiosulfatarculus</taxon>
    </lineage>
</organism>
<dbReference type="PANTHER" id="PTHR12526">
    <property type="entry name" value="GLYCOSYLTRANSFERASE"/>
    <property type="match status" value="1"/>
</dbReference>
<dbReference type="RefSeq" id="WP_044346375.1">
    <property type="nucleotide sequence ID" value="NZ_AZAC01000002.1"/>
</dbReference>
<sequence length="423" mass="46483">MQNKNKTDQAQSETIKILRLIARLNVGGPARLMAWLMTGLPKDRFDQILVAGKVAPDEDDLGPWLKEQGIAYRILPQMGRAISPFKDISSLFAIIRLLIKHKPDILATETSKAGFLGRAALLVYRPWARLTGRPLPKAIHTFHGHTFSGYFSPAKARLFLGLERFLARFATWRIVVISPLQFREICHTYKVGNEEQFFTLPLGIDLGQFSQLQKNRDIFRKELGIKEEQKLICAVGRVAKVKNYGLFLEAAAELAGLKPELFQNCLFAIIGGGLDEDMEQLSQKAGELGISDQVIFCGNRSDPEAFIPGMDILMLTSLNEGTPLAILEAGACGKPVLATRVGGVTDLLGEASHPQLAPGLSKLERGLGAESQNSKALAQGLAWILQNPDQAAGLGLALKMHVEKRHTKDVMVKSLAELYLKAN</sequence>
<feature type="domain" description="Glycosyl transferase family 1" evidence="1">
    <location>
        <begin position="216"/>
        <end position="392"/>
    </location>
</feature>
<protein>
    <recommendedName>
        <fullName evidence="5">Glycosyl transferase family 1</fullName>
    </recommendedName>
</protein>
<dbReference type="PANTHER" id="PTHR12526:SF638">
    <property type="entry name" value="SPORE COAT PROTEIN SA"/>
    <property type="match status" value="1"/>
</dbReference>
<dbReference type="Pfam" id="PF00534">
    <property type="entry name" value="Glycos_transf_1"/>
    <property type="match status" value="1"/>
</dbReference>
<comment type="caution">
    <text evidence="3">The sequence shown here is derived from an EMBL/GenBank/DDBJ whole genome shotgun (WGS) entry which is preliminary data.</text>
</comment>
<keyword evidence="4" id="KW-1185">Reference proteome</keyword>
<dbReference type="Pfam" id="PF13579">
    <property type="entry name" value="Glyco_trans_4_4"/>
    <property type="match status" value="1"/>
</dbReference>
<proteinExistence type="predicted"/>
<dbReference type="Gene3D" id="3.40.50.2000">
    <property type="entry name" value="Glycogen Phosphorylase B"/>
    <property type="match status" value="2"/>
</dbReference>
<evidence type="ECO:0008006" key="5">
    <source>
        <dbReference type="Google" id="ProtNLM"/>
    </source>
</evidence>
<evidence type="ECO:0000313" key="4">
    <source>
        <dbReference type="Proteomes" id="UP000032233"/>
    </source>
</evidence>
<dbReference type="SUPFAM" id="SSF53756">
    <property type="entry name" value="UDP-Glycosyltransferase/glycogen phosphorylase"/>
    <property type="match status" value="1"/>
</dbReference>
<dbReference type="GO" id="GO:0016757">
    <property type="term" value="F:glycosyltransferase activity"/>
    <property type="evidence" value="ECO:0007669"/>
    <property type="project" value="InterPro"/>
</dbReference>
<dbReference type="InParanoid" id="A0A0D2JJ08"/>
<evidence type="ECO:0000313" key="3">
    <source>
        <dbReference type="EMBL" id="KIX15666.1"/>
    </source>
</evidence>
<dbReference type="InterPro" id="IPR028098">
    <property type="entry name" value="Glyco_trans_4-like_N"/>
</dbReference>
<dbReference type="EMBL" id="AZAC01000002">
    <property type="protein sequence ID" value="KIX15666.1"/>
    <property type="molecule type" value="Genomic_DNA"/>
</dbReference>
<dbReference type="Proteomes" id="UP000032233">
    <property type="component" value="Unassembled WGS sequence"/>
</dbReference>
<dbReference type="OrthoDB" id="9771846at2"/>
<dbReference type="InterPro" id="IPR001296">
    <property type="entry name" value="Glyco_trans_1"/>
</dbReference>
<dbReference type="AlphaFoldDB" id="A0A0D2JJ08"/>
<reference evidence="3 4" key="1">
    <citation type="submission" date="2013-11" db="EMBL/GenBank/DDBJ databases">
        <title>Metagenomic analysis of a methanogenic consortium involved in long chain n-alkane degradation.</title>
        <authorList>
            <person name="Davidova I.A."/>
            <person name="Callaghan A.V."/>
            <person name="Wawrik B."/>
            <person name="Pruitt S."/>
            <person name="Marks C."/>
            <person name="Duncan K.E."/>
            <person name="Suflita J.M."/>
        </authorList>
    </citation>
    <scope>NUCLEOTIDE SEQUENCE [LARGE SCALE GENOMIC DNA]</scope>
    <source>
        <strain evidence="3 4">SPR</strain>
    </source>
</reference>
<name>A0A0D2JJ08_9BACT</name>
<evidence type="ECO:0000259" key="1">
    <source>
        <dbReference type="Pfam" id="PF00534"/>
    </source>
</evidence>
<gene>
    <name evidence="3" type="ORF">X474_01835</name>
</gene>
<evidence type="ECO:0000259" key="2">
    <source>
        <dbReference type="Pfam" id="PF13579"/>
    </source>
</evidence>